<dbReference type="PANTHER" id="PTHR12042">
    <property type="entry name" value="LACTOSYLCERAMIDE 4-ALPHA-GALACTOSYLTRANSFERASE ALPHA- 1,4-GALACTOSYLTRANSFERASE"/>
    <property type="match status" value="1"/>
</dbReference>
<dbReference type="SUPFAM" id="SSF53448">
    <property type="entry name" value="Nucleotide-diphospho-sugar transferases"/>
    <property type="match status" value="1"/>
</dbReference>
<dbReference type="GO" id="GO:0006688">
    <property type="term" value="P:glycosphingolipid biosynthetic process"/>
    <property type="evidence" value="ECO:0007669"/>
    <property type="project" value="TreeGrafter"/>
</dbReference>
<keyword evidence="7" id="KW-0812">Transmembrane</keyword>
<dbReference type="AlphaFoldDB" id="B4LVN7"/>
<dbReference type="Proteomes" id="UP000008792">
    <property type="component" value="Unassembled WGS sequence"/>
</dbReference>
<keyword evidence="10" id="KW-1185">Reference proteome</keyword>
<evidence type="ECO:0000256" key="1">
    <source>
        <dbReference type="ARBA" id="ARBA00004323"/>
    </source>
</evidence>
<dbReference type="InterPro" id="IPR029044">
    <property type="entry name" value="Nucleotide-diphossugar_trans"/>
</dbReference>
<dbReference type="PhylomeDB" id="B4LVN7"/>
<dbReference type="InterPro" id="IPR007577">
    <property type="entry name" value="GlycoTrfase_DXD_sugar-bd_CS"/>
</dbReference>
<dbReference type="GO" id="GO:0000139">
    <property type="term" value="C:Golgi membrane"/>
    <property type="evidence" value="ECO:0007669"/>
    <property type="project" value="UniProtKB-SubCell"/>
</dbReference>
<dbReference type="eggNOG" id="KOG1928">
    <property type="taxonomic scope" value="Eukaryota"/>
</dbReference>
<evidence type="ECO:0000256" key="5">
    <source>
        <dbReference type="ARBA" id="ARBA00023034"/>
    </source>
</evidence>
<organism evidence="9 10">
    <name type="scientific">Drosophila virilis</name>
    <name type="common">Fruit fly</name>
    <dbReference type="NCBI Taxonomy" id="7244"/>
    <lineage>
        <taxon>Eukaryota</taxon>
        <taxon>Metazoa</taxon>
        <taxon>Ecdysozoa</taxon>
        <taxon>Arthropoda</taxon>
        <taxon>Hexapoda</taxon>
        <taxon>Insecta</taxon>
        <taxon>Pterygota</taxon>
        <taxon>Neoptera</taxon>
        <taxon>Endopterygota</taxon>
        <taxon>Diptera</taxon>
        <taxon>Brachycera</taxon>
        <taxon>Muscomorpha</taxon>
        <taxon>Ephydroidea</taxon>
        <taxon>Drosophilidae</taxon>
        <taxon>Drosophila</taxon>
    </lineage>
</organism>
<evidence type="ECO:0000313" key="10">
    <source>
        <dbReference type="Proteomes" id="UP000008792"/>
    </source>
</evidence>
<sequence>MAISLTLFPHKFLPKVRLNLVLALFGLLVGGIILTYTYQRDVEKETTYFIWKQAKLQSISKNVPRPLKDVLLTEPKPKPGRTIFFLETSRTVRPKPEMINNMLQLTARQACAIESAALHNPNFEVFVLFAGPTYRYHENSSQHQQPIIDAILSYKNVQLRQLNLRRYVTGTPIEDWVKYGELFSSRFPIHHVSDLLRLITLYRYGGIYLDMDVVLLRSMEDVPLNYAGVESFTHVANGVLSMAPTGFGHKFAESCLLDFQQQFDGDAWGHNGPGVITRVAQRICGTANISLLLEDRTRCQGFNVFNHTAFYAVSYRNWRHFFQPQYLQQTLARTKDSYLVHVWNQISKLFHIKVGSRTAYGMYAEKNCPRAYAAAGKYL</sequence>
<evidence type="ECO:0000256" key="6">
    <source>
        <dbReference type="ARBA" id="ARBA00023136"/>
    </source>
</evidence>
<dbReference type="Pfam" id="PF04572">
    <property type="entry name" value="Gb3_synth"/>
    <property type="match status" value="1"/>
</dbReference>
<proteinExistence type="inferred from homology"/>
<protein>
    <recommendedName>
        <fullName evidence="8">Alpha 1,4-glycosyltransferase domain-containing protein</fullName>
    </recommendedName>
</protein>
<keyword evidence="3" id="KW-0328">Glycosyltransferase</keyword>
<dbReference type="KEGG" id="dvi:6627857"/>
<dbReference type="Gene3D" id="3.90.550.20">
    <property type="match status" value="1"/>
</dbReference>
<dbReference type="Pfam" id="PF04488">
    <property type="entry name" value="Gly_transf_sug"/>
    <property type="match status" value="1"/>
</dbReference>
<dbReference type="OMA" id="ICAQQEN"/>
<feature type="domain" description="Alpha 1,4-glycosyltransferase" evidence="8">
    <location>
        <begin position="245"/>
        <end position="375"/>
    </location>
</feature>
<evidence type="ECO:0000256" key="7">
    <source>
        <dbReference type="SAM" id="Phobius"/>
    </source>
</evidence>
<dbReference type="EMBL" id="CH940649">
    <property type="protein sequence ID" value="EDW64431.1"/>
    <property type="molecule type" value="Genomic_DNA"/>
</dbReference>
<comment type="subcellular location">
    <subcellularLocation>
        <location evidence="1">Golgi apparatus membrane</location>
        <topology evidence="1">Single-pass type II membrane protein</topology>
    </subcellularLocation>
</comment>
<feature type="transmembrane region" description="Helical" evidence="7">
    <location>
        <begin position="20"/>
        <end position="38"/>
    </location>
</feature>
<evidence type="ECO:0000256" key="3">
    <source>
        <dbReference type="ARBA" id="ARBA00022676"/>
    </source>
</evidence>
<evidence type="ECO:0000259" key="8">
    <source>
        <dbReference type="Pfam" id="PF04572"/>
    </source>
</evidence>
<evidence type="ECO:0000256" key="4">
    <source>
        <dbReference type="ARBA" id="ARBA00022679"/>
    </source>
</evidence>
<dbReference type="InterPro" id="IPR007652">
    <property type="entry name" value="A1-4-GlycosylTfrase_dom"/>
</dbReference>
<evidence type="ECO:0000256" key="2">
    <source>
        <dbReference type="ARBA" id="ARBA00009003"/>
    </source>
</evidence>
<dbReference type="InParanoid" id="B4LVN7"/>
<dbReference type="HOGENOM" id="CLU_049512_0_1_1"/>
<keyword evidence="4" id="KW-0808">Transferase</keyword>
<dbReference type="OrthoDB" id="409543at2759"/>
<accession>B4LVN7</accession>
<dbReference type="InterPro" id="IPR051981">
    <property type="entry name" value="Glycosyltransf_32"/>
</dbReference>
<evidence type="ECO:0000313" key="9">
    <source>
        <dbReference type="EMBL" id="EDW64431.1"/>
    </source>
</evidence>
<comment type="similarity">
    <text evidence="2">Belongs to the glycosyltransferase 32 family.</text>
</comment>
<dbReference type="GO" id="GO:0035248">
    <property type="term" value="F:alpha-1,4-N-acetylgalactosaminyltransferase activity"/>
    <property type="evidence" value="ECO:0007669"/>
    <property type="project" value="TreeGrafter"/>
</dbReference>
<dbReference type="PANTHER" id="PTHR12042:SF21">
    <property type="entry name" value="ALPHA1,4-GALACTOSYLTRANSFERASE 1-RELATED"/>
    <property type="match status" value="1"/>
</dbReference>
<name>B4LVN7_DROVI</name>
<gene>
    <name evidence="9" type="primary">Dvir\GJ17464</name>
    <name evidence="9" type="ORF">Dvir_GJ17464</name>
</gene>
<keyword evidence="6 7" id="KW-0472">Membrane</keyword>
<keyword evidence="7" id="KW-1133">Transmembrane helix</keyword>
<keyword evidence="5" id="KW-0333">Golgi apparatus</keyword>
<reference evidence="9 10" key="1">
    <citation type="journal article" date="2007" name="Nature">
        <title>Evolution of genes and genomes on the Drosophila phylogeny.</title>
        <authorList>
            <consortium name="Drosophila 12 Genomes Consortium"/>
            <person name="Clark A.G."/>
            <person name="Eisen M.B."/>
            <person name="Smith D.R."/>
            <person name="Bergman C.M."/>
            <person name="Oliver B."/>
            <person name="Markow T.A."/>
            <person name="Kaufman T.C."/>
            <person name="Kellis M."/>
            <person name="Gelbart W."/>
            <person name="Iyer V.N."/>
            <person name="Pollard D.A."/>
            <person name="Sackton T.B."/>
            <person name="Larracuente A.M."/>
            <person name="Singh N.D."/>
            <person name="Abad J.P."/>
            <person name="Abt D.N."/>
            <person name="Adryan B."/>
            <person name="Aguade M."/>
            <person name="Akashi H."/>
            <person name="Anderson W.W."/>
            <person name="Aquadro C.F."/>
            <person name="Ardell D.H."/>
            <person name="Arguello R."/>
            <person name="Artieri C.G."/>
            <person name="Barbash D.A."/>
            <person name="Barker D."/>
            <person name="Barsanti P."/>
            <person name="Batterham P."/>
            <person name="Batzoglou S."/>
            <person name="Begun D."/>
            <person name="Bhutkar A."/>
            <person name="Blanco E."/>
            <person name="Bosak S.A."/>
            <person name="Bradley R.K."/>
            <person name="Brand A.D."/>
            <person name="Brent M.R."/>
            <person name="Brooks A.N."/>
            <person name="Brown R.H."/>
            <person name="Butlin R.K."/>
            <person name="Caggese C."/>
            <person name="Calvi B.R."/>
            <person name="Bernardo de Carvalho A."/>
            <person name="Caspi A."/>
            <person name="Castrezana S."/>
            <person name="Celniker S.E."/>
            <person name="Chang J.L."/>
            <person name="Chapple C."/>
            <person name="Chatterji S."/>
            <person name="Chinwalla A."/>
            <person name="Civetta A."/>
            <person name="Clifton S.W."/>
            <person name="Comeron J.M."/>
            <person name="Costello J.C."/>
            <person name="Coyne J.A."/>
            <person name="Daub J."/>
            <person name="David R.G."/>
            <person name="Delcher A.L."/>
            <person name="Delehaunty K."/>
            <person name="Do C.B."/>
            <person name="Ebling H."/>
            <person name="Edwards K."/>
            <person name="Eickbush T."/>
            <person name="Evans J.D."/>
            <person name="Filipski A."/>
            <person name="Findeiss S."/>
            <person name="Freyhult E."/>
            <person name="Fulton L."/>
            <person name="Fulton R."/>
            <person name="Garcia A.C."/>
            <person name="Gardiner A."/>
            <person name="Garfield D.A."/>
            <person name="Garvin B.E."/>
            <person name="Gibson G."/>
            <person name="Gilbert D."/>
            <person name="Gnerre S."/>
            <person name="Godfrey J."/>
            <person name="Good R."/>
            <person name="Gotea V."/>
            <person name="Gravely B."/>
            <person name="Greenberg A.J."/>
            <person name="Griffiths-Jones S."/>
            <person name="Gross S."/>
            <person name="Guigo R."/>
            <person name="Gustafson E.A."/>
            <person name="Haerty W."/>
            <person name="Hahn M.W."/>
            <person name="Halligan D.L."/>
            <person name="Halpern A.L."/>
            <person name="Halter G.M."/>
            <person name="Han M.V."/>
            <person name="Heger A."/>
            <person name="Hillier L."/>
            <person name="Hinrichs A.S."/>
            <person name="Holmes I."/>
            <person name="Hoskins R.A."/>
            <person name="Hubisz M.J."/>
            <person name="Hultmark D."/>
            <person name="Huntley M.A."/>
            <person name="Jaffe D.B."/>
            <person name="Jagadeeshan S."/>
            <person name="Jeck W.R."/>
            <person name="Johnson J."/>
            <person name="Jones C.D."/>
            <person name="Jordan W.C."/>
            <person name="Karpen G.H."/>
            <person name="Kataoka E."/>
            <person name="Keightley P.D."/>
            <person name="Kheradpour P."/>
            <person name="Kirkness E.F."/>
            <person name="Koerich L.B."/>
            <person name="Kristiansen K."/>
            <person name="Kudrna D."/>
            <person name="Kulathinal R.J."/>
            <person name="Kumar S."/>
            <person name="Kwok R."/>
            <person name="Lander E."/>
            <person name="Langley C.H."/>
            <person name="Lapoint R."/>
            <person name="Lazzaro B.P."/>
            <person name="Lee S.J."/>
            <person name="Levesque L."/>
            <person name="Li R."/>
            <person name="Lin C.F."/>
            <person name="Lin M.F."/>
            <person name="Lindblad-Toh K."/>
            <person name="Llopart A."/>
            <person name="Long M."/>
            <person name="Low L."/>
            <person name="Lozovsky E."/>
            <person name="Lu J."/>
            <person name="Luo M."/>
            <person name="Machado C.A."/>
            <person name="Makalowski W."/>
            <person name="Marzo M."/>
            <person name="Matsuda M."/>
            <person name="Matzkin L."/>
            <person name="McAllister B."/>
            <person name="McBride C.S."/>
            <person name="McKernan B."/>
            <person name="McKernan K."/>
            <person name="Mendez-Lago M."/>
            <person name="Minx P."/>
            <person name="Mollenhauer M.U."/>
            <person name="Montooth K."/>
            <person name="Mount S.M."/>
            <person name="Mu X."/>
            <person name="Myers E."/>
            <person name="Negre B."/>
            <person name="Newfeld S."/>
            <person name="Nielsen R."/>
            <person name="Noor M.A."/>
            <person name="O'Grady P."/>
            <person name="Pachter L."/>
            <person name="Papaceit M."/>
            <person name="Parisi M.J."/>
            <person name="Parisi M."/>
            <person name="Parts L."/>
            <person name="Pedersen J.S."/>
            <person name="Pesole G."/>
            <person name="Phillippy A.M."/>
            <person name="Ponting C.P."/>
            <person name="Pop M."/>
            <person name="Porcelli D."/>
            <person name="Powell J.R."/>
            <person name="Prohaska S."/>
            <person name="Pruitt K."/>
            <person name="Puig M."/>
            <person name="Quesneville H."/>
            <person name="Ram K.R."/>
            <person name="Rand D."/>
            <person name="Rasmussen M.D."/>
            <person name="Reed L.K."/>
            <person name="Reenan R."/>
            <person name="Reily A."/>
            <person name="Remington K.A."/>
            <person name="Rieger T.T."/>
            <person name="Ritchie M.G."/>
            <person name="Robin C."/>
            <person name="Rogers Y.H."/>
            <person name="Rohde C."/>
            <person name="Rozas J."/>
            <person name="Rubenfield M.J."/>
            <person name="Ruiz A."/>
            <person name="Russo S."/>
            <person name="Salzberg S.L."/>
            <person name="Sanchez-Gracia A."/>
            <person name="Saranga D.J."/>
            <person name="Sato H."/>
            <person name="Schaeffer S.W."/>
            <person name="Schatz M.C."/>
            <person name="Schlenke T."/>
            <person name="Schwartz R."/>
            <person name="Segarra C."/>
            <person name="Singh R.S."/>
            <person name="Sirot L."/>
            <person name="Sirota M."/>
            <person name="Sisneros N.B."/>
            <person name="Smith C.D."/>
            <person name="Smith T.F."/>
            <person name="Spieth J."/>
            <person name="Stage D.E."/>
            <person name="Stark A."/>
            <person name="Stephan W."/>
            <person name="Strausberg R.L."/>
            <person name="Strempel S."/>
            <person name="Sturgill D."/>
            <person name="Sutton G."/>
            <person name="Sutton G.G."/>
            <person name="Tao W."/>
            <person name="Teichmann S."/>
            <person name="Tobari Y.N."/>
            <person name="Tomimura Y."/>
            <person name="Tsolas J.M."/>
            <person name="Valente V.L."/>
            <person name="Venter E."/>
            <person name="Venter J.C."/>
            <person name="Vicario S."/>
            <person name="Vieira F.G."/>
            <person name="Vilella A.J."/>
            <person name="Villasante A."/>
            <person name="Walenz B."/>
            <person name="Wang J."/>
            <person name="Wasserman M."/>
            <person name="Watts T."/>
            <person name="Wilson D."/>
            <person name="Wilson R.K."/>
            <person name="Wing R.A."/>
            <person name="Wolfner M.F."/>
            <person name="Wong A."/>
            <person name="Wong G.K."/>
            <person name="Wu C.I."/>
            <person name="Wu G."/>
            <person name="Yamamoto D."/>
            <person name="Yang H.P."/>
            <person name="Yang S.P."/>
            <person name="Yorke J.A."/>
            <person name="Yoshida K."/>
            <person name="Zdobnov E."/>
            <person name="Zhang P."/>
            <person name="Zhang Y."/>
            <person name="Zimin A.V."/>
            <person name="Baldwin J."/>
            <person name="Abdouelleil A."/>
            <person name="Abdulkadir J."/>
            <person name="Abebe A."/>
            <person name="Abera B."/>
            <person name="Abreu J."/>
            <person name="Acer S.C."/>
            <person name="Aftuck L."/>
            <person name="Alexander A."/>
            <person name="An P."/>
            <person name="Anderson E."/>
            <person name="Anderson S."/>
            <person name="Arachi H."/>
            <person name="Azer M."/>
            <person name="Bachantsang P."/>
            <person name="Barry A."/>
            <person name="Bayul T."/>
            <person name="Berlin A."/>
            <person name="Bessette D."/>
            <person name="Bloom T."/>
            <person name="Blye J."/>
            <person name="Boguslavskiy L."/>
            <person name="Bonnet C."/>
            <person name="Boukhgalter B."/>
            <person name="Bourzgui I."/>
            <person name="Brown A."/>
            <person name="Cahill P."/>
            <person name="Channer S."/>
            <person name="Cheshatsang Y."/>
            <person name="Chuda L."/>
            <person name="Citroen M."/>
            <person name="Collymore A."/>
            <person name="Cooke P."/>
            <person name="Costello M."/>
            <person name="D'Aco K."/>
            <person name="Daza R."/>
            <person name="De Haan G."/>
            <person name="DeGray S."/>
            <person name="DeMaso C."/>
            <person name="Dhargay N."/>
            <person name="Dooley K."/>
            <person name="Dooley E."/>
            <person name="Doricent M."/>
            <person name="Dorje P."/>
            <person name="Dorjee K."/>
            <person name="Dupes A."/>
            <person name="Elong R."/>
            <person name="Falk J."/>
            <person name="Farina A."/>
            <person name="Faro S."/>
            <person name="Ferguson D."/>
            <person name="Fisher S."/>
            <person name="Foley C.D."/>
            <person name="Franke A."/>
            <person name="Friedrich D."/>
            <person name="Gadbois L."/>
            <person name="Gearin G."/>
            <person name="Gearin C.R."/>
            <person name="Giannoukos G."/>
            <person name="Goode T."/>
            <person name="Graham J."/>
            <person name="Grandbois E."/>
            <person name="Grewal S."/>
            <person name="Gyaltsen K."/>
            <person name="Hafez N."/>
            <person name="Hagos B."/>
            <person name="Hall J."/>
            <person name="Henson C."/>
            <person name="Hollinger A."/>
            <person name="Honan T."/>
            <person name="Huard M.D."/>
            <person name="Hughes L."/>
            <person name="Hurhula B."/>
            <person name="Husby M.E."/>
            <person name="Kamat A."/>
            <person name="Kanga B."/>
            <person name="Kashin S."/>
            <person name="Khazanovich D."/>
            <person name="Kisner P."/>
            <person name="Lance K."/>
            <person name="Lara M."/>
            <person name="Lee W."/>
            <person name="Lennon N."/>
            <person name="Letendre F."/>
            <person name="LeVine R."/>
            <person name="Lipovsky A."/>
            <person name="Liu X."/>
            <person name="Liu J."/>
            <person name="Liu S."/>
            <person name="Lokyitsang T."/>
            <person name="Lokyitsang Y."/>
            <person name="Lubonja R."/>
            <person name="Lui A."/>
            <person name="MacDonald P."/>
            <person name="Magnisalis V."/>
            <person name="Maru K."/>
            <person name="Matthews C."/>
            <person name="McCusker W."/>
            <person name="McDonough S."/>
            <person name="Mehta T."/>
            <person name="Meldrim J."/>
            <person name="Meneus L."/>
            <person name="Mihai O."/>
            <person name="Mihalev A."/>
            <person name="Mihova T."/>
            <person name="Mittelman R."/>
            <person name="Mlenga V."/>
            <person name="Montmayeur A."/>
            <person name="Mulrain L."/>
            <person name="Navidi A."/>
            <person name="Naylor J."/>
            <person name="Negash T."/>
            <person name="Nguyen T."/>
            <person name="Nguyen N."/>
            <person name="Nicol R."/>
            <person name="Norbu C."/>
            <person name="Norbu N."/>
            <person name="Novod N."/>
            <person name="O'Neill B."/>
            <person name="Osman S."/>
            <person name="Markiewicz E."/>
            <person name="Oyono O.L."/>
            <person name="Patti C."/>
            <person name="Phunkhang P."/>
            <person name="Pierre F."/>
            <person name="Priest M."/>
            <person name="Raghuraman S."/>
            <person name="Rege F."/>
            <person name="Reyes R."/>
            <person name="Rise C."/>
            <person name="Rogov P."/>
            <person name="Ross K."/>
            <person name="Ryan E."/>
            <person name="Settipalli S."/>
            <person name="Shea T."/>
            <person name="Sherpa N."/>
            <person name="Shi L."/>
            <person name="Shih D."/>
            <person name="Sparrow T."/>
            <person name="Spaulding J."/>
            <person name="Stalker J."/>
            <person name="Stange-Thomann N."/>
            <person name="Stavropoulos S."/>
            <person name="Stone C."/>
            <person name="Strader C."/>
            <person name="Tesfaye S."/>
            <person name="Thomson T."/>
            <person name="Thoulutsang Y."/>
            <person name="Thoulutsang D."/>
            <person name="Topham K."/>
            <person name="Topping I."/>
            <person name="Tsamla T."/>
            <person name="Vassiliev H."/>
            <person name="Vo A."/>
            <person name="Wangchuk T."/>
            <person name="Wangdi T."/>
            <person name="Weiand M."/>
            <person name="Wilkinson J."/>
            <person name="Wilson A."/>
            <person name="Yadav S."/>
            <person name="Young G."/>
            <person name="Yu Q."/>
            <person name="Zembek L."/>
            <person name="Zhong D."/>
            <person name="Zimmer A."/>
            <person name="Zwirko Z."/>
            <person name="Jaffe D.B."/>
            <person name="Alvarez P."/>
            <person name="Brockman W."/>
            <person name="Butler J."/>
            <person name="Chin C."/>
            <person name="Gnerre S."/>
            <person name="Grabherr M."/>
            <person name="Kleber M."/>
            <person name="Mauceli E."/>
            <person name="MacCallum I."/>
        </authorList>
    </citation>
    <scope>NUCLEOTIDE SEQUENCE [LARGE SCALE GENOMIC DNA]</scope>
    <source>
        <strain evidence="10">Tucson 15010-1051.87</strain>
    </source>
</reference>